<dbReference type="AlphaFoldDB" id="A0A1Y5PFM8"/>
<accession>A0A1Y5PFM8</accession>
<proteinExistence type="predicted"/>
<dbReference type="RefSeq" id="WP_295578047.1">
    <property type="nucleotide sequence ID" value="NZ_FLQR01000012.1"/>
</dbReference>
<dbReference type="PROSITE" id="PS51257">
    <property type="entry name" value="PROKAR_LIPOPROTEIN"/>
    <property type="match status" value="1"/>
</dbReference>
<feature type="signal peptide" evidence="2">
    <location>
        <begin position="1"/>
        <end position="25"/>
    </location>
</feature>
<evidence type="ECO:0000313" key="3">
    <source>
        <dbReference type="EMBL" id="SBS74941.1"/>
    </source>
</evidence>
<evidence type="ECO:0000256" key="2">
    <source>
        <dbReference type="SAM" id="SignalP"/>
    </source>
</evidence>
<organism evidence="3">
    <name type="scientific">uncultured Microbacterium sp</name>
    <dbReference type="NCBI Taxonomy" id="191216"/>
    <lineage>
        <taxon>Bacteria</taxon>
        <taxon>Bacillati</taxon>
        <taxon>Actinomycetota</taxon>
        <taxon>Actinomycetes</taxon>
        <taxon>Micrococcales</taxon>
        <taxon>Microbacteriaceae</taxon>
        <taxon>Microbacterium</taxon>
        <taxon>environmental samples</taxon>
    </lineage>
</organism>
<feature type="compositionally biased region" description="Low complexity" evidence="1">
    <location>
        <begin position="32"/>
        <end position="48"/>
    </location>
</feature>
<feature type="region of interest" description="Disordered" evidence="1">
    <location>
        <begin position="23"/>
        <end position="62"/>
    </location>
</feature>
<sequence>MTKTAGFALTALAMLVLAGCSGAPAASESETPDAAPTASASPTASATPTPEPAGWTAPEECTGIDVSPGAAVAGEALGACMQKALSSYGTGRETISGEELGGEIEFRYAPDFEFQGSLETGDGPIEITFLDGTVWIDSGEGPVKGDTASSDPEEQMAGVAGELYRVFSDPSFAGDLIAASPTWTVASAQESITLANGDTVAATRITSDAPFDWYDLPVQQYVVWLAEDWTPVGSEGTASFFGSSSTITQHYYDLGEPVEITPVG</sequence>
<protein>
    <recommendedName>
        <fullName evidence="4">Lipoprotein</fullName>
    </recommendedName>
</protein>
<keyword evidence="2" id="KW-0732">Signal</keyword>
<name>A0A1Y5PFM8_9MICO</name>
<gene>
    <name evidence="3" type="ORF">MIPYR_80064</name>
</gene>
<evidence type="ECO:0008006" key="4">
    <source>
        <dbReference type="Google" id="ProtNLM"/>
    </source>
</evidence>
<dbReference type="EMBL" id="FLQR01000012">
    <property type="protein sequence ID" value="SBS74941.1"/>
    <property type="molecule type" value="Genomic_DNA"/>
</dbReference>
<feature type="chain" id="PRO_5013391579" description="Lipoprotein" evidence="2">
    <location>
        <begin position="26"/>
        <end position="264"/>
    </location>
</feature>
<reference evidence="3" key="1">
    <citation type="submission" date="2016-03" db="EMBL/GenBank/DDBJ databases">
        <authorList>
            <person name="Ploux O."/>
        </authorList>
    </citation>
    <scope>NUCLEOTIDE SEQUENCE</scope>
    <source>
        <strain evidence="3">UC1</strain>
    </source>
</reference>
<evidence type="ECO:0000256" key="1">
    <source>
        <dbReference type="SAM" id="MobiDB-lite"/>
    </source>
</evidence>